<accession>A0A841UVY2</accession>
<gene>
    <name evidence="1" type="ORF">H0902_20625</name>
</gene>
<dbReference type="EMBL" id="JACEGB010000417">
    <property type="protein sequence ID" value="MBC1193054.1"/>
    <property type="molecule type" value="Genomic_DNA"/>
</dbReference>
<reference evidence="1 2" key="1">
    <citation type="submission" date="2020-07" db="EMBL/GenBank/DDBJ databases">
        <title>Genomes of two Microcystis aeruginosa (Cyanobacteria) strains from Florida (USA) with disparate toxicogenic potential.</title>
        <authorList>
            <person name="Lefler F.W."/>
            <person name="Barbosa M."/>
            <person name="Berthold D.E."/>
            <person name="Laughinghouse H.D. IV."/>
        </authorList>
    </citation>
    <scope>NUCLEOTIDE SEQUENCE [LARGE SCALE GENOMIC DNA]</scope>
    <source>
        <strain evidence="1 2">BLCCF108</strain>
    </source>
</reference>
<dbReference type="AlphaFoldDB" id="A0A841UVY2"/>
<sequence length="191" mass="21384">MHFDFLHSYLYYATPKKLYPIITATSLVFIASLAGYHLPATGDRSPVIPVFIPDNTKVSLKNGTSLSGRLIKFDSPTKTIALGRDSKTKEVAMKEIKQIEFQGKVIIKSGTLVIRGEEKSSNPKENRKRWQEPLQNFKIVDVNEGKAEVTLTSLKPLELRGIEAVAVNSSYVVEEIKFNPSDKIEIQVNPH</sequence>
<evidence type="ECO:0000313" key="1">
    <source>
        <dbReference type="EMBL" id="MBC1193054.1"/>
    </source>
</evidence>
<dbReference type="Proteomes" id="UP000551499">
    <property type="component" value="Unassembled WGS sequence"/>
</dbReference>
<dbReference type="RefSeq" id="WP_185237912.1">
    <property type="nucleotide sequence ID" value="NZ_JACEGB010000417.1"/>
</dbReference>
<evidence type="ECO:0000313" key="2">
    <source>
        <dbReference type="Proteomes" id="UP000551499"/>
    </source>
</evidence>
<organism evidence="1 2">
    <name type="scientific">Microcystis aeruginosa BLCC-F108</name>
    <dbReference type="NCBI Taxonomy" id="2755317"/>
    <lineage>
        <taxon>Bacteria</taxon>
        <taxon>Bacillati</taxon>
        <taxon>Cyanobacteriota</taxon>
        <taxon>Cyanophyceae</taxon>
        <taxon>Oscillatoriophycideae</taxon>
        <taxon>Chroococcales</taxon>
        <taxon>Microcystaceae</taxon>
        <taxon>Microcystis</taxon>
    </lineage>
</organism>
<name>A0A841UVY2_MICAE</name>
<comment type="caution">
    <text evidence="1">The sequence shown here is derived from an EMBL/GenBank/DDBJ whole genome shotgun (WGS) entry which is preliminary data.</text>
</comment>
<proteinExistence type="predicted"/>
<protein>
    <submittedName>
        <fullName evidence="1">Uncharacterized protein</fullName>
    </submittedName>
</protein>